<protein>
    <submittedName>
        <fullName evidence="1">Uncharacterized protein</fullName>
    </submittedName>
</protein>
<gene>
    <name evidence="1" type="ORF">I350_08254</name>
</gene>
<dbReference type="AlphaFoldDB" id="A0A1E3J8K1"/>
<dbReference type="EMBL" id="MEKH01000015">
    <property type="protein sequence ID" value="ODN96251.1"/>
    <property type="molecule type" value="Genomic_DNA"/>
</dbReference>
<evidence type="ECO:0000313" key="1">
    <source>
        <dbReference type="EMBL" id="ODN96251.1"/>
    </source>
</evidence>
<proteinExistence type="predicted"/>
<organism evidence="1 2">
    <name type="scientific">Cryptococcus amylolentus CBS 6273</name>
    <dbReference type="NCBI Taxonomy" id="1296118"/>
    <lineage>
        <taxon>Eukaryota</taxon>
        <taxon>Fungi</taxon>
        <taxon>Dikarya</taxon>
        <taxon>Basidiomycota</taxon>
        <taxon>Agaricomycotina</taxon>
        <taxon>Tremellomycetes</taxon>
        <taxon>Tremellales</taxon>
        <taxon>Cryptococcaceae</taxon>
        <taxon>Cryptococcus</taxon>
    </lineage>
</organism>
<name>A0A1E3J8K1_9TREE</name>
<dbReference type="Proteomes" id="UP000095149">
    <property type="component" value="Unassembled WGS sequence"/>
</dbReference>
<dbReference type="OrthoDB" id="2577521at2759"/>
<reference evidence="1 2" key="1">
    <citation type="submission" date="2016-06" db="EMBL/GenBank/DDBJ databases">
        <title>Evolution of pathogenesis and genome organization in the Tremellales.</title>
        <authorList>
            <person name="Cuomo C."/>
            <person name="Litvintseva A."/>
            <person name="Heitman J."/>
            <person name="Chen Y."/>
            <person name="Sun S."/>
            <person name="Springer D."/>
            <person name="Dromer F."/>
            <person name="Young S."/>
            <person name="Zeng Q."/>
            <person name="Chapman S."/>
            <person name="Gujja S."/>
            <person name="Saif S."/>
            <person name="Birren B."/>
        </authorList>
    </citation>
    <scope>NUCLEOTIDE SEQUENCE [LARGE SCALE GENOMIC DNA]</scope>
    <source>
        <strain evidence="1 2">CBS 6273</strain>
    </source>
</reference>
<accession>A0A1E3J8K1</accession>
<comment type="caution">
    <text evidence="1">The sequence shown here is derived from an EMBL/GenBank/DDBJ whole genome shotgun (WGS) entry which is preliminary data.</text>
</comment>
<evidence type="ECO:0000313" key="2">
    <source>
        <dbReference type="Proteomes" id="UP000095149"/>
    </source>
</evidence>
<sequence length="435" mass="50565">MSTSPSKNPQPHCDLTTLSPLPSEVISLIYDYYLAQNPLESRSQFLSLITLSKEVYSENAWRLYEAVELNNQNHKAFFDGLWSAREIHFCQNPCPPHLRCEASAKALAREIEGYSHSKRRLKRPSHIPSKISYHKYEYESYIPFHLHPAIRKLLHIHQCRRLYIDSWKAFNGLRKGNDSVRDAVNAWPREHDIRNAESSDYTWITDPLFSSVTHLSFGETVSVHAPHTSDERFAVKYKSFGPALKHVCLSFNDTYYNMEAEYEEAAQLGNLDEVEKRQSEVDEKMSLTLHNAYPDDFEPGLADTMIYELPRNTENGDGDWKRQIAMMTWEMEAYMFEWEERMQDDRLGANVWRPTMKPWKIRFTNMAPIPPNTDIISAVLDGHPLGQDEHFDGLFKKWWEEVVSFEGPVKCDCCEIFKKGHPKVGVLAYNEGKTF</sequence>